<sequence>MPILRLRNGQGLACRKEYLSFHNVQDAVVLKVENIGSRYQPASMKPNPHHPDWNWWFLSKNESVVTSIDVVRSHPTLPWDWWGLVINTRVDPLALLTHHAREISTCMYASNALEDLQGRLCGYRATARKAVDDIIATRVKPSCAEYEVDVSDILAHKGDVDWDWAFLVTRDDLTTDHLREHPDVPWDLKEYWRFHPDRSSEHWTPGAVPFRRLDLWVRFLDCKAEVGASHGRLQDPDGVAQGVLHARTSRVSATNPSMVVFSMTQRVYSVKRVGSLKTK</sequence>
<reference evidence="1 2" key="1">
    <citation type="submission" date="2017-08" db="EMBL/GenBank/DDBJ databases">
        <title>Acidophilic green algal genome provides insights into adaptation to an acidic environment.</title>
        <authorList>
            <person name="Hirooka S."/>
            <person name="Hirose Y."/>
            <person name="Kanesaki Y."/>
            <person name="Higuchi S."/>
            <person name="Fujiwara T."/>
            <person name="Onuma R."/>
            <person name="Era A."/>
            <person name="Ohbayashi R."/>
            <person name="Uzuka A."/>
            <person name="Nozaki H."/>
            <person name="Yoshikawa H."/>
            <person name="Miyagishima S.Y."/>
        </authorList>
    </citation>
    <scope>NUCLEOTIDE SEQUENCE [LARGE SCALE GENOMIC DNA]</scope>
    <source>
        <strain evidence="1 2">NIES-2499</strain>
    </source>
</reference>
<protein>
    <submittedName>
        <fullName evidence="1">Uncharacterized protein</fullName>
    </submittedName>
</protein>
<dbReference type="Proteomes" id="UP000232323">
    <property type="component" value="Unassembled WGS sequence"/>
</dbReference>
<organism evidence="1 2">
    <name type="scientific">Chlamydomonas eustigma</name>
    <dbReference type="NCBI Taxonomy" id="1157962"/>
    <lineage>
        <taxon>Eukaryota</taxon>
        <taxon>Viridiplantae</taxon>
        <taxon>Chlorophyta</taxon>
        <taxon>core chlorophytes</taxon>
        <taxon>Chlorophyceae</taxon>
        <taxon>CS clade</taxon>
        <taxon>Chlamydomonadales</taxon>
        <taxon>Chlamydomonadaceae</taxon>
        <taxon>Chlamydomonas</taxon>
    </lineage>
</organism>
<comment type="caution">
    <text evidence="1">The sequence shown here is derived from an EMBL/GenBank/DDBJ whole genome shotgun (WGS) entry which is preliminary data.</text>
</comment>
<dbReference type="EMBL" id="BEGY01000222">
    <property type="protein sequence ID" value="GAX86063.1"/>
    <property type="molecule type" value="Genomic_DNA"/>
</dbReference>
<proteinExistence type="predicted"/>
<gene>
    <name evidence="1" type="ORF">CEUSTIGMA_g13477.t1</name>
</gene>
<dbReference type="AlphaFoldDB" id="A0A250XSS0"/>
<evidence type="ECO:0000313" key="1">
    <source>
        <dbReference type="EMBL" id="GAX86063.1"/>
    </source>
</evidence>
<evidence type="ECO:0000313" key="2">
    <source>
        <dbReference type="Proteomes" id="UP000232323"/>
    </source>
</evidence>
<accession>A0A250XSS0</accession>
<name>A0A250XSS0_9CHLO</name>
<keyword evidence="2" id="KW-1185">Reference proteome</keyword>